<keyword evidence="1" id="KW-1133">Transmembrane helix</keyword>
<evidence type="ECO:0000313" key="2">
    <source>
        <dbReference type="EMBL" id="APT48363.1"/>
    </source>
</evidence>
<accession>A0A1L6ZPD7</accession>
<dbReference type="EMBL" id="CP015608">
    <property type="protein sequence ID" value="APT48363.1"/>
    <property type="molecule type" value="Genomic_DNA"/>
</dbReference>
<name>A0A1L6ZPD7_BACIA</name>
<proteinExistence type="predicted"/>
<keyword evidence="1" id="KW-0472">Membrane</keyword>
<keyword evidence="2" id="KW-0614">Plasmid</keyword>
<dbReference type="AlphaFoldDB" id="A0A1L6ZPD7"/>
<keyword evidence="1" id="KW-0812">Transmembrane</keyword>
<evidence type="ECO:0000256" key="1">
    <source>
        <dbReference type="SAM" id="Phobius"/>
    </source>
</evidence>
<dbReference type="Proteomes" id="UP000185426">
    <property type="component" value="Plasmid unnamed1"/>
</dbReference>
<sequence length="61" mass="6863">MYSTFFSLSNMMMLFGFILCSIGYVMGSKLNNFNLPRKVVLNLSIMILTFGVLLLVVGCFI</sequence>
<protein>
    <submittedName>
        <fullName evidence="2">Uncharacterized protein</fullName>
    </submittedName>
</protein>
<geneLocation type="plasmid" evidence="2 3">
    <name>unnamed1</name>
</geneLocation>
<reference evidence="2 3" key="1">
    <citation type="submission" date="2016-05" db="EMBL/GenBank/DDBJ databases">
        <title>Complete Genome and Methylome Analysis of Psychrotrophic Bacterial Isolates from Antarctic Lake Untersee.</title>
        <authorList>
            <person name="Fomenkov A."/>
            <person name="Akimov V.N."/>
            <person name="Vasilyeva L.V."/>
            <person name="Andersen D."/>
            <person name="Vincze T."/>
            <person name="Roberts R.J."/>
        </authorList>
    </citation>
    <scope>NUCLEOTIDE SEQUENCE [LARGE SCALE GENOMIC DNA]</scope>
    <source>
        <strain evidence="2 3">U14-5</strain>
        <plasmid evidence="2 3">unnamed1</plasmid>
    </source>
</reference>
<organism evidence="2 3">
    <name type="scientific">Bacillus safensis</name>
    <dbReference type="NCBI Taxonomy" id="561879"/>
    <lineage>
        <taxon>Bacteria</taxon>
        <taxon>Bacillati</taxon>
        <taxon>Bacillota</taxon>
        <taxon>Bacilli</taxon>
        <taxon>Bacillales</taxon>
        <taxon>Bacillaceae</taxon>
        <taxon>Bacillus</taxon>
    </lineage>
</organism>
<gene>
    <name evidence="2" type="ORF">BSA145_21095</name>
</gene>
<feature type="transmembrane region" description="Helical" evidence="1">
    <location>
        <begin position="43"/>
        <end position="60"/>
    </location>
</feature>
<evidence type="ECO:0000313" key="3">
    <source>
        <dbReference type="Proteomes" id="UP000185426"/>
    </source>
</evidence>